<dbReference type="Pfam" id="PF00160">
    <property type="entry name" value="Pro_isomerase"/>
    <property type="match status" value="1"/>
</dbReference>
<evidence type="ECO:0000313" key="6">
    <source>
        <dbReference type="EMBL" id="RXM99307.1"/>
    </source>
</evidence>
<reference evidence="6 7" key="1">
    <citation type="submission" date="2019-01" db="EMBL/GenBank/DDBJ databases">
        <title>Draft Genome and Complete Hox-Cluster Characterization of the Sterlet Sturgeon (Acipenser ruthenus).</title>
        <authorList>
            <person name="Wei Q."/>
        </authorList>
    </citation>
    <scope>NUCLEOTIDE SEQUENCE [LARGE SCALE GENOMIC DNA]</scope>
    <source>
        <strain evidence="6">WHYD16114868_AA</strain>
        <tissue evidence="6">Blood</tissue>
    </source>
</reference>
<dbReference type="PANTHER" id="PTHR45843">
    <property type="entry name" value="PEPTIDYL-PROLYL CIS-TRANS ISOMERASE-LIKE 4"/>
    <property type="match status" value="1"/>
</dbReference>
<evidence type="ECO:0000313" key="7">
    <source>
        <dbReference type="Proteomes" id="UP000289886"/>
    </source>
</evidence>
<feature type="domain" description="PPIase cyclophilin-type" evidence="5">
    <location>
        <begin position="4"/>
        <end position="49"/>
    </location>
</feature>
<dbReference type="InterPro" id="IPR002130">
    <property type="entry name" value="Cyclophilin-type_PPIase_dom"/>
</dbReference>
<name>A0A662YRV2_ACIRT</name>
<evidence type="ECO:0000259" key="5">
    <source>
        <dbReference type="Pfam" id="PF00160"/>
    </source>
</evidence>
<feature type="region of interest" description="Disordered" evidence="4">
    <location>
        <begin position="73"/>
        <end position="136"/>
    </location>
</feature>
<keyword evidence="7" id="KW-1185">Reference proteome</keyword>
<organism evidence="6 7">
    <name type="scientific">Acipenser ruthenus</name>
    <name type="common">Sterlet sturgeon</name>
    <dbReference type="NCBI Taxonomy" id="7906"/>
    <lineage>
        <taxon>Eukaryota</taxon>
        <taxon>Metazoa</taxon>
        <taxon>Chordata</taxon>
        <taxon>Craniata</taxon>
        <taxon>Vertebrata</taxon>
        <taxon>Euteleostomi</taxon>
        <taxon>Actinopterygii</taxon>
        <taxon>Chondrostei</taxon>
        <taxon>Acipenseriformes</taxon>
        <taxon>Acipenseridae</taxon>
        <taxon>Acipenser</taxon>
    </lineage>
</organism>
<evidence type="ECO:0000256" key="3">
    <source>
        <dbReference type="ARBA" id="ARBA00023242"/>
    </source>
</evidence>
<comment type="caution">
    <text evidence="6">The sequence shown here is derived from an EMBL/GenBank/DDBJ whole genome shotgun (WGS) entry which is preliminary data.</text>
</comment>
<dbReference type="PANTHER" id="PTHR45843:SF1">
    <property type="entry name" value="PEPTIDYL-PROLYL CIS-TRANS ISOMERASE-LIKE 4"/>
    <property type="match status" value="1"/>
</dbReference>
<protein>
    <submittedName>
        <fullName evidence="6">Peptidyl-prolyl cis-trans isomerase-like 4</fullName>
    </submittedName>
</protein>
<dbReference type="AlphaFoldDB" id="A0A662YRV2"/>
<dbReference type="EMBL" id="SCEB01000417">
    <property type="protein sequence ID" value="RXM99307.1"/>
    <property type="molecule type" value="Genomic_DNA"/>
</dbReference>
<accession>A0A662YRV2</accession>
<proteinExistence type="predicted"/>
<gene>
    <name evidence="6" type="ORF">EOD39_11784</name>
</gene>
<dbReference type="InterPro" id="IPR029000">
    <property type="entry name" value="Cyclophilin-like_dom_sf"/>
</dbReference>
<keyword evidence="2" id="KW-0694">RNA-binding</keyword>
<dbReference type="InterPro" id="IPR035542">
    <property type="entry name" value="CRIP"/>
</dbReference>
<dbReference type="GO" id="GO:0003755">
    <property type="term" value="F:peptidyl-prolyl cis-trans isomerase activity"/>
    <property type="evidence" value="ECO:0007669"/>
    <property type="project" value="InterPro"/>
</dbReference>
<evidence type="ECO:0000256" key="2">
    <source>
        <dbReference type="ARBA" id="ARBA00022884"/>
    </source>
</evidence>
<keyword evidence="6" id="KW-0413">Isomerase</keyword>
<sequence length="136" mass="16154">MPRIKHKKKGTVYMVNNAHNQHGSQFLITTGETLDYLDGIHSVWGVVKSFKTGKPESLCYAFIEFEKHRRDSLENRYRDQVTMERKAERHCSRSRSRSQDNDNHKHNKSKGDGDRERRDRSQSPRKCKDKERSQHR</sequence>
<keyword evidence="3" id="KW-0539">Nucleus</keyword>
<evidence type="ECO:0000256" key="1">
    <source>
        <dbReference type="ARBA" id="ARBA00004123"/>
    </source>
</evidence>
<evidence type="ECO:0000256" key="4">
    <source>
        <dbReference type="SAM" id="MobiDB-lite"/>
    </source>
</evidence>
<dbReference type="GO" id="GO:0005634">
    <property type="term" value="C:nucleus"/>
    <property type="evidence" value="ECO:0007669"/>
    <property type="project" value="UniProtKB-SubCell"/>
</dbReference>
<comment type="subcellular location">
    <subcellularLocation>
        <location evidence="1">Nucleus</location>
    </subcellularLocation>
</comment>
<dbReference type="SUPFAM" id="SSF50891">
    <property type="entry name" value="Cyclophilin-like"/>
    <property type="match status" value="1"/>
</dbReference>
<dbReference type="GO" id="GO:0003723">
    <property type="term" value="F:RNA binding"/>
    <property type="evidence" value="ECO:0007669"/>
    <property type="project" value="UniProtKB-KW"/>
</dbReference>
<dbReference type="Proteomes" id="UP000289886">
    <property type="component" value="Unassembled WGS sequence"/>
</dbReference>
<dbReference type="Gene3D" id="2.40.100.10">
    <property type="entry name" value="Cyclophilin-like"/>
    <property type="match status" value="1"/>
</dbReference>